<feature type="domain" description="HTH cro/C1-type" evidence="3">
    <location>
        <begin position="26"/>
        <end position="80"/>
    </location>
</feature>
<evidence type="ECO:0000259" key="3">
    <source>
        <dbReference type="PROSITE" id="PS50943"/>
    </source>
</evidence>
<dbReference type="InterPro" id="IPR011051">
    <property type="entry name" value="RmlC_Cupin_sf"/>
</dbReference>
<gene>
    <name evidence="4" type="ordered locus">Mnod_8486</name>
</gene>
<dbReference type="SUPFAM" id="SSF47413">
    <property type="entry name" value="lambda repressor-like DNA-binding domains"/>
    <property type="match status" value="1"/>
</dbReference>
<dbReference type="GO" id="GO:0003700">
    <property type="term" value="F:DNA-binding transcription factor activity"/>
    <property type="evidence" value="ECO:0007669"/>
    <property type="project" value="TreeGrafter"/>
</dbReference>
<evidence type="ECO:0000256" key="1">
    <source>
        <dbReference type="ARBA" id="ARBA00023125"/>
    </source>
</evidence>
<dbReference type="InterPro" id="IPR001387">
    <property type="entry name" value="Cro/C1-type_HTH"/>
</dbReference>
<dbReference type="CDD" id="cd02209">
    <property type="entry name" value="cupin_XRE_C"/>
    <property type="match status" value="1"/>
</dbReference>
<evidence type="ECO:0000313" key="5">
    <source>
        <dbReference type="Proteomes" id="UP000008207"/>
    </source>
</evidence>
<keyword evidence="4" id="KW-0614">Plasmid</keyword>
<dbReference type="AlphaFoldDB" id="B8IW00"/>
<evidence type="ECO:0000256" key="2">
    <source>
        <dbReference type="SAM" id="MobiDB-lite"/>
    </source>
</evidence>
<keyword evidence="5" id="KW-1185">Reference proteome</keyword>
<name>B8IW00_METNO</name>
<dbReference type="KEGG" id="mno:Mnod_8486"/>
<accession>B8IW00</accession>
<dbReference type="Gene3D" id="1.10.260.40">
    <property type="entry name" value="lambda repressor-like DNA-binding domains"/>
    <property type="match status" value="1"/>
</dbReference>
<dbReference type="Pfam" id="PF13560">
    <property type="entry name" value="HTH_31"/>
    <property type="match status" value="1"/>
</dbReference>
<dbReference type="InterPro" id="IPR050807">
    <property type="entry name" value="TransReg_Diox_bact_type"/>
</dbReference>
<dbReference type="HOGENOM" id="CLU_085376_3_0_5"/>
<dbReference type="InterPro" id="IPR013096">
    <property type="entry name" value="Cupin_2"/>
</dbReference>
<protein>
    <submittedName>
        <fullName evidence="4">Transcriptional regulator, XRE family</fullName>
    </submittedName>
</protein>
<keyword evidence="1" id="KW-0238">DNA-binding</keyword>
<dbReference type="InterPro" id="IPR010982">
    <property type="entry name" value="Lambda_DNA-bd_dom_sf"/>
</dbReference>
<dbReference type="GO" id="GO:0005829">
    <property type="term" value="C:cytosol"/>
    <property type="evidence" value="ECO:0007669"/>
    <property type="project" value="TreeGrafter"/>
</dbReference>
<reference evidence="5" key="1">
    <citation type="submission" date="2009-01" db="EMBL/GenBank/DDBJ databases">
        <title>Complete sequence of plasmid 1 of Methylobacterium nodulans ORS 2060.</title>
        <authorList>
            <consortium name="US DOE Joint Genome Institute"/>
            <person name="Lucas S."/>
            <person name="Copeland A."/>
            <person name="Lapidus A."/>
            <person name="Glavina del Rio T."/>
            <person name="Dalin E."/>
            <person name="Tice H."/>
            <person name="Bruce D."/>
            <person name="Goodwin L."/>
            <person name="Pitluck S."/>
            <person name="Sims D."/>
            <person name="Brettin T."/>
            <person name="Detter J.C."/>
            <person name="Han C."/>
            <person name="Larimer F."/>
            <person name="Land M."/>
            <person name="Hauser L."/>
            <person name="Kyrpides N."/>
            <person name="Ivanova N."/>
            <person name="Marx C.J."/>
            <person name="Richardson P."/>
        </authorList>
    </citation>
    <scope>NUCLEOTIDE SEQUENCE [LARGE SCALE GENOMIC DNA]</scope>
    <source>
        <strain evidence="5">LMG 21967 / CNCM I-2342 / ORS 2060</strain>
        <plasmid evidence="5">Plasmid pMNOD01</plasmid>
    </source>
</reference>
<dbReference type="Pfam" id="PF07883">
    <property type="entry name" value="Cupin_2"/>
    <property type="match status" value="1"/>
</dbReference>
<dbReference type="GO" id="GO:0003677">
    <property type="term" value="F:DNA binding"/>
    <property type="evidence" value="ECO:0007669"/>
    <property type="project" value="UniProtKB-KW"/>
</dbReference>
<dbReference type="Proteomes" id="UP000008207">
    <property type="component" value="Plasmid pMNOD01"/>
</dbReference>
<dbReference type="CDD" id="cd00093">
    <property type="entry name" value="HTH_XRE"/>
    <property type="match status" value="1"/>
</dbReference>
<dbReference type="EMBL" id="CP001350">
    <property type="protein sequence ID" value="ACL62590.1"/>
    <property type="molecule type" value="Genomic_DNA"/>
</dbReference>
<feature type="region of interest" description="Disordered" evidence="2">
    <location>
        <begin position="1"/>
        <end position="23"/>
    </location>
</feature>
<proteinExistence type="predicted"/>
<dbReference type="InterPro" id="IPR014710">
    <property type="entry name" value="RmlC-like_jellyroll"/>
</dbReference>
<dbReference type="PANTHER" id="PTHR46797:SF20">
    <property type="entry name" value="BLR4304 PROTEIN"/>
    <property type="match status" value="1"/>
</dbReference>
<dbReference type="SUPFAM" id="SSF51182">
    <property type="entry name" value="RmlC-like cupins"/>
    <property type="match status" value="1"/>
</dbReference>
<dbReference type="SMART" id="SM00530">
    <property type="entry name" value="HTH_XRE"/>
    <property type="match status" value="1"/>
</dbReference>
<sequence length="204" mass="22840">MDVVLDPDPREGRAGGNAEQSLGQRLRELRRSRKLTLQQVSDRSGISLSSLSKIERDELSPTVTTLERIAAGYEIDSAAIFGGREAVHRAPGRRSITRADGGRSMPTGTCDNVWLCPELSHKLMTPILTTVTARSLEDYTEWARYEAEVFMYVLSGSVIVHSQIYEPTRLATGESMYYDASTPHLWVTESKDPAKVLWLYATYR</sequence>
<evidence type="ECO:0000313" key="4">
    <source>
        <dbReference type="EMBL" id="ACL62590.1"/>
    </source>
</evidence>
<dbReference type="OrthoDB" id="189170at2"/>
<dbReference type="RefSeq" id="WP_015934129.1">
    <property type="nucleotide sequence ID" value="NC_011892.1"/>
</dbReference>
<dbReference type="PANTHER" id="PTHR46797">
    <property type="entry name" value="HTH-TYPE TRANSCRIPTIONAL REGULATOR"/>
    <property type="match status" value="1"/>
</dbReference>
<dbReference type="Gene3D" id="2.60.120.10">
    <property type="entry name" value="Jelly Rolls"/>
    <property type="match status" value="1"/>
</dbReference>
<geneLocation type="plasmid" evidence="4 5">
    <name>pMNOD01</name>
</geneLocation>
<organism evidence="4 5">
    <name type="scientific">Methylobacterium nodulans (strain LMG 21967 / CNCM I-2342 / ORS 2060)</name>
    <dbReference type="NCBI Taxonomy" id="460265"/>
    <lineage>
        <taxon>Bacteria</taxon>
        <taxon>Pseudomonadati</taxon>
        <taxon>Pseudomonadota</taxon>
        <taxon>Alphaproteobacteria</taxon>
        <taxon>Hyphomicrobiales</taxon>
        <taxon>Methylobacteriaceae</taxon>
        <taxon>Methylobacterium</taxon>
    </lineage>
</organism>
<dbReference type="PROSITE" id="PS50943">
    <property type="entry name" value="HTH_CROC1"/>
    <property type="match status" value="1"/>
</dbReference>